<dbReference type="NCBIfam" id="TIGR00527">
    <property type="entry name" value="gcvH"/>
    <property type="match status" value="1"/>
</dbReference>
<keyword evidence="2 3" id="KW-0450">Lipoyl</keyword>
<dbReference type="InterPro" id="IPR003016">
    <property type="entry name" value="2-oxoA_DH_lipoyl-BS"/>
</dbReference>
<evidence type="ECO:0000256" key="4">
    <source>
        <dbReference type="PIRSR" id="PIRSR617453-50"/>
    </source>
</evidence>
<dbReference type="NCBIfam" id="NF002270">
    <property type="entry name" value="PRK01202.1"/>
    <property type="match status" value="1"/>
</dbReference>
<dbReference type="InterPro" id="IPR011053">
    <property type="entry name" value="Single_hybrid_motif"/>
</dbReference>
<evidence type="ECO:0000259" key="5">
    <source>
        <dbReference type="PROSITE" id="PS50968"/>
    </source>
</evidence>
<comment type="caution">
    <text evidence="6">The sequence shown here is derived from an EMBL/GenBank/DDBJ whole genome shotgun (WGS) entry which is preliminary data.</text>
</comment>
<evidence type="ECO:0000256" key="3">
    <source>
        <dbReference type="HAMAP-Rule" id="MF_00272"/>
    </source>
</evidence>
<dbReference type="PROSITE" id="PS50968">
    <property type="entry name" value="BIOTINYL_LIPOYL"/>
    <property type="match status" value="1"/>
</dbReference>
<dbReference type="InterPro" id="IPR002930">
    <property type="entry name" value="GCV_H"/>
</dbReference>
<dbReference type="PROSITE" id="PS00189">
    <property type="entry name" value="LIPOYL"/>
    <property type="match status" value="1"/>
</dbReference>
<gene>
    <name evidence="3" type="primary">gcvH</name>
    <name evidence="6" type="ORF">C7438_1201</name>
</gene>
<dbReference type="CDD" id="cd06848">
    <property type="entry name" value="GCS_H"/>
    <property type="match status" value="1"/>
</dbReference>
<evidence type="ECO:0000313" key="6">
    <source>
        <dbReference type="EMBL" id="RKQ84709.1"/>
    </source>
</evidence>
<dbReference type="Gene3D" id="2.40.50.100">
    <property type="match status" value="1"/>
</dbReference>
<evidence type="ECO:0000313" key="7">
    <source>
        <dbReference type="Proteomes" id="UP000267019"/>
    </source>
</evidence>
<comment type="function">
    <text evidence="3">Is also involved in protein lipoylation via its role as an octanoyl/lipoyl carrier protein intermediate.</text>
</comment>
<comment type="similarity">
    <text evidence="1 3">Belongs to the GcvH family.</text>
</comment>
<evidence type="ECO:0000256" key="1">
    <source>
        <dbReference type="ARBA" id="ARBA00009249"/>
    </source>
</evidence>
<organism evidence="6 7">
    <name type="scientific">Brockia lithotrophica</name>
    <dbReference type="NCBI Taxonomy" id="933949"/>
    <lineage>
        <taxon>Bacteria</taxon>
        <taxon>Bacillati</taxon>
        <taxon>Bacillota</taxon>
        <taxon>Bacilli</taxon>
        <taxon>Bacillales</taxon>
        <taxon>Bacillales Family X. Incertae Sedis</taxon>
        <taxon>Brockia</taxon>
    </lineage>
</organism>
<comment type="cofactor">
    <cofactor evidence="3">
        <name>(R)-lipoate</name>
        <dbReference type="ChEBI" id="CHEBI:83088"/>
    </cofactor>
    <text evidence="3">Binds 1 lipoyl cofactor covalently.</text>
</comment>
<dbReference type="GO" id="GO:0019464">
    <property type="term" value="P:glycine decarboxylation via glycine cleavage system"/>
    <property type="evidence" value="ECO:0007669"/>
    <property type="project" value="UniProtKB-UniRule"/>
</dbReference>
<proteinExistence type="inferred from homology"/>
<feature type="modified residue" description="N6-lipoyllysine" evidence="3 4">
    <location>
        <position position="65"/>
    </location>
</feature>
<keyword evidence="7" id="KW-1185">Reference proteome</keyword>
<dbReference type="GO" id="GO:0005960">
    <property type="term" value="C:glycine cleavage complex"/>
    <property type="evidence" value="ECO:0007669"/>
    <property type="project" value="InterPro"/>
</dbReference>
<dbReference type="AlphaFoldDB" id="A0A660KXK3"/>
<reference evidence="6 7" key="1">
    <citation type="submission" date="2018-10" db="EMBL/GenBank/DDBJ databases">
        <title>Genomic Encyclopedia of Type Strains, Phase IV (KMG-IV): sequencing the most valuable type-strain genomes for metagenomic binning, comparative biology and taxonomic classification.</title>
        <authorList>
            <person name="Goeker M."/>
        </authorList>
    </citation>
    <scope>NUCLEOTIDE SEQUENCE [LARGE SCALE GENOMIC DNA]</scope>
    <source>
        <strain evidence="6 7">DSM 22653</strain>
    </source>
</reference>
<comment type="function">
    <text evidence="3">The glycine cleavage system catalyzes the degradation of glycine. The H protein shuttles the methylamine group of glycine from the P protein to the T protein.</text>
</comment>
<evidence type="ECO:0000256" key="2">
    <source>
        <dbReference type="ARBA" id="ARBA00022823"/>
    </source>
</evidence>
<protein>
    <recommendedName>
        <fullName evidence="3">Glycine cleavage system H protein</fullName>
    </recommendedName>
    <alternativeName>
        <fullName evidence="3">Octanoyl/lipoyl carrier protein</fullName>
    </alternativeName>
</protein>
<dbReference type="SUPFAM" id="SSF51230">
    <property type="entry name" value="Single hybrid motif"/>
    <property type="match status" value="1"/>
</dbReference>
<accession>A0A660KXK3</accession>
<dbReference type="InterPro" id="IPR017453">
    <property type="entry name" value="GCV_H_sub"/>
</dbReference>
<dbReference type="InterPro" id="IPR033753">
    <property type="entry name" value="GCV_H/Fam206"/>
</dbReference>
<feature type="domain" description="Lipoyl-binding" evidence="5">
    <location>
        <begin position="24"/>
        <end position="106"/>
    </location>
</feature>
<dbReference type="InterPro" id="IPR000089">
    <property type="entry name" value="Biotin_lipoyl"/>
</dbReference>
<dbReference type="GO" id="GO:0005829">
    <property type="term" value="C:cytosol"/>
    <property type="evidence" value="ECO:0007669"/>
    <property type="project" value="TreeGrafter"/>
</dbReference>
<name>A0A660KXK3_9BACL</name>
<dbReference type="EMBL" id="RBIJ01000003">
    <property type="protein sequence ID" value="RKQ84709.1"/>
    <property type="molecule type" value="Genomic_DNA"/>
</dbReference>
<dbReference type="HAMAP" id="MF_00272">
    <property type="entry name" value="GcvH"/>
    <property type="match status" value="1"/>
</dbReference>
<dbReference type="Proteomes" id="UP000267019">
    <property type="component" value="Unassembled WGS sequence"/>
</dbReference>
<dbReference type="PANTHER" id="PTHR11715:SF3">
    <property type="entry name" value="GLYCINE CLEAVAGE SYSTEM H PROTEIN-RELATED"/>
    <property type="match status" value="1"/>
</dbReference>
<dbReference type="GO" id="GO:0009249">
    <property type="term" value="P:protein lipoylation"/>
    <property type="evidence" value="ECO:0007669"/>
    <property type="project" value="UniProtKB-UniRule"/>
</dbReference>
<sequence>MGMEFPAELKYSTEHEWVRVEGNRARVGITDYAQSELGDVVYVDLPEVGTEVHKGSVFGSVESVKAVSDLYAPVSGRVVEVNESLKDAPERINSSPYGDGWMIVVEMRDPSELAELLDADAYRAHVGEA</sequence>
<dbReference type="PANTHER" id="PTHR11715">
    <property type="entry name" value="GLYCINE CLEAVAGE SYSTEM H PROTEIN"/>
    <property type="match status" value="1"/>
</dbReference>
<comment type="subunit">
    <text evidence="3">The glycine cleavage system is composed of four proteins: P, T, L and H.</text>
</comment>
<dbReference type="Pfam" id="PF01597">
    <property type="entry name" value="GCV_H"/>
    <property type="match status" value="1"/>
</dbReference>